<evidence type="ECO:0000313" key="4">
    <source>
        <dbReference type="Proteomes" id="UP001199319"/>
    </source>
</evidence>
<proteinExistence type="predicted"/>
<keyword evidence="4" id="KW-1185">Reference proteome</keyword>
<gene>
    <name evidence="3" type="ORF">LKD37_08030</name>
</gene>
<reference evidence="3" key="1">
    <citation type="submission" date="2021-10" db="EMBL/GenBank/DDBJ databases">
        <title>Anaerobic single-cell dispensing facilitates the cultivation of human gut bacteria.</title>
        <authorList>
            <person name="Afrizal A."/>
        </authorList>
    </citation>
    <scope>NUCLEOTIDE SEQUENCE</scope>
    <source>
        <strain evidence="3">CLA-AA-H272</strain>
    </source>
</reference>
<accession>A0AAE3AFK0</accession>
<keyword evidence="2" id="KW-0812">Transmembrane</keyword>
<dbReference type="EMBL" id="JAJEPW010000019">
    <property type="protein sequence ID" value="MCC2129460.1"/>
    <property type="molecule type" value="Genomic_DNA"/>
</dbReference>
<dbReference type="Proteomes" id="UP001199319">
    <property type="component" value="Unassembled WGS sequence"/>
</dbReference>
<keyword evidence="2" id="KW-0472">Membrane</keyword>
<keyword evidence="2" id="KW-1133">Transmembrane helix</keyword>
<organism evidence="3 4">
    <name type="scientific">Brotocaccenecus cirricatena</name>
    <dbReference type="NCBI Taxonomy" id="3064195"/>
    <lineage>
        <taxon>Bacteria</taxon>
        <taxon>Bacillati</taxon>
        <taxon>Bacillota</taxon>
        <taxon>Clostridia</taxon>
        <taxon>Eubacteriales</taxon>
        <taxon>Oscillospiraceae</taxon>
        <taxon>Brotocaccenecus</taxon>
    </lineage>
</organism>
<feature type="transmembrane region" description="Helical" evidence="2">
    <location>
        <begin position="12"/>
        <end position="33"/>
    </location>
</feature>
<feature type="region of interest" description="Disordered" evidence="1">
    <location>
        <begin position="171"/>
        <end position="195"/>
    </location>
</feature>
<comment type="caution">
    <text evidence="3">The sequence shown here is derived from an EMBL/GenBank/DDBJ whole genome shotgun (WGS) entry which is preliminary data.</text>
</comment>
<evidence type="ECO:0000256" key="2">
    <source>
        <dbReference type="SAM" id="Phobius"/>
    </source>
</evidence>
<feature type="transmembrane region" description="Helical" evidence="2">
    <location>
        <begin position="135"/>
        <end position="160"/>
    </location>
</feature>
<dbReference type="AlphaFoldDB" id="A0AAE3AFK0"/>
<name>A0AAE3AFK0_9FIRM</name>
<evidence type="ECO:0000313" key="3">
    <source>
        <dbReference type="EMBL" id="MCC2129460.1"/>
    </source>
</evidence>
<protein>
    <submittedName>
        <fullName evidence="3">Uncharacterized protein</fullName>
    </submittedName>
</protein>
<evidence type="ECO:0000256" key="1">
    <source>
        <dbReference type="SAM" id="MobiDB-lite"/>
    </source>
</evidence>
<sequence>MSKKKKRQSFTVRDCLTIMGFLVIFFFFTIGNINETQQSTSENSHYQTVTIRQLWTSRSYCSSHGKMESTDGVVYNLPDDVYAVLCEKDAIGQTIHIYVYDKFPLPWGRLDPCVITAEIDGAVVGSVDAYNLDSVLVRILTFSMGGFALLFAVLLIYINIQELPSVRKRQKMRSQIKRQKAMEKKARSMTQENGK</sequence>
<dbReference type="RefSeq" id="WP_302928740.1">
    <property type="nucleotide sequence ID" value="NZ_JAJEPW010000019.1"/>
</dbReference>